<dbReference type="EMBL" id="LAZR01045225">
    <property type="protein sequence ID" value="KKK99387.1"/>
    <property type="molecule type" value="Genomic_DNA"/>
</dbReference>
<name>A0A0F8ZZK9_9ZZZZ</name>
<gene>
    <name evidence="1" type="ORF">LCGC14_2633270</name>
</gene>
<proteinExistence type="predicted"/>
<organism evidence="1">
    <name type="scientific">marine sediment metagenome</name>
    <dbReference type="NCBI Taxonomy" id="412755"/>
    <lineage>
        <taxon>unclassified sequences</taxon>
        <taxon>metagenomes</taxon>
        <taxon>ecological metagenomes</taxon>
    </lineage>
</organism>
<comment type="caution">
    <text evidence="1">The sequence shown here is derived from an EMBL/GenBank/DDBJ whole genome shotgun (WGS) entry which is preliminary data.</text>
</comment>
<sequence length="38" mass="4185">PKLVEAAAHPNIKIIANAELKSLDGEIPNFRAKILKNF</sequence>
<dbReference type="AlphaFoldDB" id="A0A0F8ZZK9"/>
<accession>A0A0F8ZZK9</accession>
<protein>
    <submittedName>
        <fullName evidence="1">Uncharacterized protein</fullName>
    </submittedName>
</protein>
<feature type="non-terminal residue" evidence="1">
    <location>
        <position position="1"/>
    </location>
</feature>
<evidence type="ECO:0000313" key="1">
    <source>
        <dbReference type="EMBL" id="KKK99387.1"/>
    </source>
</evidence>
<reference evidence="1" key="1">
    <citation type="journal article" date="2015" name="Nature">
        <title>Complex archaea that bridge the gap between prokaryotes and eukaryotes.</title>
        <authorList>
            <person name="Spang A."/>
            <person name="Saw J.H."/>
            <person name="Jorgensen S.L."/>
            <person name="Zaremba-Niedzwiedzka K."/>
            <person name="Martijn J."/>
            <person name="Lind A.E."/>
            <person name="van Eijk R."/>
            <person name="Schleper C."/>
            <person name="Guy L."/>
            <person name="Ettema T.J."/>
        </authorList>
    </citation>
    <scope>NUCLEOTIDE SEQUENCE</scope>
</reference>